<evidence type="ECO:0000313" key="4">
    <source>
        <dbReference type="EMBL" id="CAD7461046.1"/>
    </source>
</evidence>
<dbReference type="InterPro" id="IPR005135">
    <property type="entry name" value="Endo/exonuclease/phosphatase"/>
</dbReference>
<dbReference type="Pfam" id="PF24576">
    <property type="entry name" value="IR75A_N"/>
    <property type="match status" value="1"/>
</dbReference>
<evidence type="ECO:0000256" key="1">
    <source>
        <dbReference type="SAM" id="Phobius"/>
    </source>
</evidence>
<dbReference type="EMBL" id="OE004310">
    <property type="protein sequence ID" value="CAD7461046.1"/>
    <property type="molecule type" value="Genomic_DNA"/>
</dbReference>
<feature type="domain" description="Endonuclease/exonuclease/phosphatase" evidence="2">
    <location>
        <begin position="88"/>
        <end position="216"/>
    </location>
</feature>
<proteinExistence type="predicted"/>
<dbReference type="Gene3D" id="3.60.10.10">
    <property type="entry name" value="Endonuclease/exonuclease/phosphatase"/>
    <property type="match status" value="1"/>
</dbReference>
<dbReference type="AlphaFoldDB" id="A0A7R9NYN6"/>
<protein>
    <recommendedName>
        <fullName evidence="5">Endonuclease/exonuclease/phosphatase domain-containing protein</fullName>
    </recommendedName>
</protein>
<organism evidence="4">
    <name type="scientific">Timema tahoe</name>
    <dbReference type="NCBI Taxonomy" id="61484"/>
    <lineage>
        <taxon>Eukaryota</taxon>
        <taxon>Metazoa</taxon>
        <taxon>Ecdysozoa</taxon>
        <taxon>Arthropoda</taxon>
        <taxon>Hexapoda</taxon>
        <taxon>Insecta</taxon>
        <taxon>Pterygota</taxon>
        <taxon>Neoptera</taxon>
        <taxon>Polyneoptera</taxon>
        <taxon>Phasmatodea</taxon>
        <taxon>Timematodea</taxon>
        <taxon>Timematoidea</taxon>
        <taxon>Timematidae</taxon>
        <taxon>Timema</taxon>
    </lineage>
</organism>
<evidence type="ECO:0000259" key="3">
    <source>
        <dbReference type="Pfam" id="PF24576"/>
    </source>
</evidence>
<accession>A0A7R9NYN6</accession>
<sequence>MRSRTVLQEIRKLAEEYKLDVVCIQEPYTLRGKVPYMPVVARIVTSGDLPMSAIVIFNRDIMVTKITQLSNQWVTCVELGTGQGRVMVANLYFQFRHPIEPYLNQLEEVCRLYAGEPLIVTADANAKSPMWHSQITIRGDRRNDAGRPCRRGRALEEFIYGHGLEVVNQPDNPPTYRGRAGVTNNIDVTLCNAESVTMVEGWRVVEGATVSDHNLIVFDIATGRVADGNKRGKCIRYDISRANWDKMRRELILPDPVETGDNVNIKAKELTMALQDAMRKSIPVIRGDTRVGNKPWNDRLQGLRARARRARKRYQRGRDPVARVVLLNIYRERKREFEEGLAEEKRKSWEKYVKEELQRGPWGIPFKIAAGKIRPPTMLSTLRREDGSTTKNWEESALLLMETLLPDDDEEEDNEGQRVLRVTMMRDEYGNEGRVEPVGQDEVVRTITRMGRKKAPGPDGIRVEVLQKLADLIAPYLAGLLNECLAQGRIPNDSSCQKERNYFNLEVEGLGILFVCDLGLATLRDVKSWRCMHLGGRQLINLQNKDSLTMNLIQNFFQVKNVKQGVIFGCFGRGNQELVKVLSADGVQVCLTDHVVNLTRDELEPMLSSYSKMCVIVDFHCQGSRFIFKLLTKELFNSSYIWLMIGQKLDDNMPELLRRDSDVTLAVEDNQGYQMSEIYSHSDIETRVVPLGIWRPGEGLRDILPTGYQFHSRRRGDFQGLILRVAAAKRPCDLHPFPCVGEWHYAHCAWESNLPILMRTSGGAHVLAHSLLAVRASAGALRRLTAQMARSRPASPETPRARARWLRTQEPEPHHATKAIKLTAPENPTPSWATTSSKLVTWSFGPALCTTYYESSPTEAHQSLGPPLVPPMDREYTFSSLTEKTGHPPHDANMATFACLKKLFNFGPVYVFRDPSVLVGAEGYFDRLWSHATPFTLPSIIPQNRVTLNISKDVAGVSLTGNEGTVGMLRSGLSDIGATVYSVTSYTFKYVDFLQPINDFMPYVAFKQPPVSSVRNVFLLPFTRSVWLTLILVVLVATAVLSTSLRLSEDNPLRPWDTSESFLLTLGILLQQS</sequence>
<feature type="domain" description="Ionotropic receptor 75a N-terminal" evidence="3">
    <location>
        <begin position="548"/>
        <end position="727"/>
    </location>
</feature>
<dbReference type="InterPro" id="IPR036691">
    <property type="entry name" value="Endo/exonu/phosph_ase_sf"/>
</dbReference>
<keyword evidence="1" id="KW-0812">Transmembrane</keyword>
<keyword evidence="1" id="KW-1133">Transmembrane helix</keyword>
<reference evidence="4" key="1">
    <citation type="submission" date="2020-11" db="EMBL/GenBank/DDBJ databases">
        <authorList>
            <person name="Tran Van P."/>
        </authorList>
    </citation>
    <scope>NUCLEOTIDE SEQUENCE</scope>
</reference>
<dbReference type="SUPFAM" id="SSF56219">
    <property type="entry name" value="DNase I-like"/>
    <property type="match status" value="1"/>
</dbReference>
<dbReference type="GO" id="GO:0003824">
    <property type="term" value="F:catalytic activity"/>
    <property type="evidence" value="ECO:0007669"/>
    <property type="project" value="InterPro"/>
</dbReference>
<keyword evidence="1" id="KW-0472">Membrane</keyword>
<gene>
    <name evidence="4" type="ORF">TTEB3V08_LOCUS8960</name>
</gene>
<name>A0A7R9NYN6_9NEOP</name>
<evidence type="ECO:0000259" key="2">
    <source>
        <dbReference type="Pfam" id="PF14529"/>
    </source>
</evidence>
<evidence type="ECO:0008006" key="5">
    <source>
        <dbReference type="Google" id="ProtNLM"/>
    </source>
</evidence>
<dbReference type="Pfam" id="PF14529">
    <property type="entry name" value="Exo_endo_phos_2"/>
    <property type="match status" value="1"/>
</dbReference>
<feature type="transmembrane region" description="Helical" evidence="1">
    <location>
        <begin position="1026"/>
        <end position="1045"/>
    </location>
</feature>
<dbReference type="InterPro" id="IPR057074">
    <property type="entry name" value="IR75A_N"/>
</dbReference>